<dbReference type="GO" id="GO:0005813">
    <property type="term" value="C:centrosome"/>
    <property type="evidence" value="ECO:0007669"/>
    <property type="project" value="TreeGrafter"/>
</dbReference>
<dbReference type="GO" id="GO:0030496">
    <property type="term" value="C:midbody"/>
    <property type="evidence" value="ECO:0007669"/>
    <property type="project" value="TreeGrafter"/>
</dbReference>
<feature type="region of interest" description="Disordered" evidence="1">
    <location>
        <begin position="260"/>
        <end position="287"/>
    </location>
</feature>
<protein>
    <submittedName>
        <fullName evidence="2">Uncharacterized protein</fullName>
    </submittedName>
</protein>
<dbReference type="GO" id="GO:0032467">
    <property type="term" value="P:positive regulation of cytokinesis"/>
    <property type="evidence" value="ECO:0007669"/>
    <property type="project" value="TreeGrafter"/>
</dbReference>
<accession>A0AA89BNE1</accession>
<dbReference type="GO" id="GO:1990023">
    <property type="term" value="C:mitotic spindle midzone"/>
    <property type="evidence" value="ECO:0007669"/>
    <property type="project" value="TreeGrafter"/>
</dbReference>
<dbReference type="GO" id="GO:0031122">
    <property type="term" value="P:cytoplasmic microtubule organization"/>
    <property type="evidence" value="ECO:0007669"/>
    <property type="project" value="TreeGrafter"/>
</dbReference>
<feature type="compositionally biased region" description="Basic and acidic residues" evidence="1">
    <location>
        <begin position="261"/>
        <end position="272"/>
    </location>
</feature>
<name>A0AA89BNE1_PINIB</name>
<organism evidence="2 3">
    <name type="scientific">Pinctada imbricata</name>
    <name type="common">Atlantic pearl-oyster</name>
    <name type="synonym">Pinctada martensii</name>
    <dbReference type="NCBI Taxonomy" id="66713"/>
    <lineage>
        <taxon>Eukaryota</taxon>
        <taxon>Metazoa</taxon>
        <taxon>Spiralia</taxon>
        <taxon>Lophotrochozoa</taxon>
        <taxon>Mollusca</taxon>
        <taxon>Bivalvia</taxon>
        <taxon>Autobranchia</taxon>
        <taxon>Pteriomorphia</taxon>
        <taxon>Pterioida</taxon>
        <taxon>Pterioidea</taxon>
        <taxon>Pteriidae</taxon>
        <taxon>Pinctada</taxon>
    </lineage>
</organism>
<dbReference type="Pfam" id="PF14924">
    <property type="entry name" value="MAP10_N"/>
    <property type="match status" value="1"/>
</dbReference>
<dbReference type="AlphaFoldDB" id="A0AA89BNE1"/>
<proteinExistence type="predicted"/>
<dbReference type="InterPro" id="IPR039302">
    <property type="entry name" value="MAP10"/>
</dbReference>
<evidence type="ECO:0000313" key="3">
    <source>
        <dbReference type="Proteomes" id="UP001186944"/>
    </source>
</evidence>
<dbReference type="PANTHER" id="PTHR21831:SF2">
    <property type="entry name" value="MICROTUBULE-ASSOCIATED PROTEIN 10"/>
    <property type="match status" value="1"/>
</dbReference>
<dbReference type="Proteomes" id="UP001186944">
    <property type="component" value="Unassembled WGS sequence"/>
</dbReference>
<gene>
    <name evidence="2" type="ORF">FSP39_002957</name>
</gene>
<dbReference type="PANTHER" id="PTHR21831">
    <property type="entry name" value="MICROTUBULE-ASSOCIATED PROTEIN 10"/>
    <property type="match status" value="1"/>
</dbReference>
<evidence type="ECO:0000313" key="2">
    <source>
        <dbReference type="EMBL" id="KAK3089350.1"/>
    </source>
</evidence>
<reference evidence="2" key="1">
    <citation type="submission" date="2019-08" db="EMBL/GenBank/DDBJ databases">
        <title>The improved chromosome-level genome for the pearl oyster Pinctada fucata martensii using PacBio sequencing and Hi-C.</title>
        <authorList>
            <person name="Zheng Z."/>
        </authorList>
    </citation>
    <scope>NUCLEOTIDE SEQUENCE</scope>
    <source>
        <strain evidence="2">ZZ-2019</strain>
        <tissue evidence="2">Adductor muscle</tissue>
    </source>
</reference>
<dbReference type="GO" id="GO:0008017">
    <property type="term" value="F:microtubule binding"/>
    <property type="evidence" value="ECO:0007669"/>
    <property type="project" value="InterPro"/>
</dbReference>
<keyword evidence="3" id="KW-1185">Reference proteome</keyword>
<evidence type="ECO:0000256" key="1">
    <source>
        <dbReference type="SAM" id="MobiDB-lite"/>
    </source>
</evidence>
<sequence length="287" mass="32466">MDVESLYSLELVVDKLYIPHTVCRFPAIAFRLLDFPTILIEHVESDLASKIKYKISRDPYYEVPEQFQDLKDKHGNFLVKKGKSCLFKISTKSLKAHLTNTPLYVMILDSFEKVPKLLGNSTLPLDEVMGEITEDIKNMGHTVPSVHGDKGLFKIFSLMGKEIGYIVMGFRLLSLGPGLIPHIPDSAIAKRASEHNVISVKPTEEHVFREPKPVTPGVQAEKELLSTHEMGSMTEPEKQDALMQTVDMCDKQIHVALSVPENEKEKVNKEKMSYTISTQTDRKRDVE</sequence>
<dbReference type="GO" id="GO:0097431">
    <property type="term" value="C:mitotic spindle pole"/>
    <property type="evidence" value="ECO:0007669"/>
    <property type="project" value="TreeGrafter"/>
</dbReference>
<dbReference type="GO" id="GO:0005881">
    <property type="term" value="C:cytoplasmic microtubule"/>
    <property type="evidence" value="ECO:0007669"/>
    <property type="project" value="TreeGrafter"/>
</dbReference>
<comment type="caution">
    <text evidence="2">The sequence shown here is derived from an EMBL/GenBank/DDBJ whole genome shotgun (WGS) entry which is preliminary data.</text>
</comment>
<dbReference type="GO" id="GO:0051256">
    <property type="term" value="P:mitotic spindle midzone assembly"/>
    <property type="evidence" value="ECO:0007669"/>
    <property type="project" value="TreeGrafter"/>
</dbReference>
<dbReference type="EMBL" id="VSWD01000010">
    <property type="protein sequence ID" value="KAK3089350.1"/>
    <property type="molecule type" value="Genomic_DNA"/>
</dbReference>